<dbReference type="CDD" id="cd16473">
    <property type="entry name" value="RING-H2_RNF103"/>
    <property type="match status" value="1"/>
</dbReference>
<comment type="subcellular location">
    <subcellularLocation>
        <location evidence="1">Membrane</location>
    </subcellularLocation>
</comment>
<organism evidence="12 13">
    <name type="scientific">Gonapodya prolifera (strain JEL478)</name>
    <name type="common">Monoblepharis prolifera</name>
    <dbReference type="NCBI Taxonomy" id="1344416"/>
    <lineage>
        <taxon>Eukaryota</taxon>
        <taxon>Fungi</taxon>
        <taxon>Fungi incertae sedis</taxon>
        <taxon>Chytridiomycota</taxon>
        <taxon>Chytridiomycota incertae sedis</taxon>
        <taxon>Monoblepharidomycetes</taxon>
        <taxon>Monoblepharidales</taxon>
        <taxon>Gonapodyaceae</taxon>
        <taxon>Gonapodya</taxon>
    </lineage>
</organism>
<evidence type="ECO:0000256" key="6">
    <source>
        <dbReference type="ARBA" id="ARBA00022989"/>
    </source>
</evidence>
<feature type="compositionally biased region" description="Low complexity" evidence="9">
    <location>
        <begin position="1"/>
        <end position="24"/>
    </location>
</feature>
<feature type="region of interest" description="Disordered" evidence="9">
    <location>
        <begin position="228"/>
        <end position="254"/>
    </location>
</feature>
<reference evidence="12 13" key="1">
    <citation type="journal article" date="2015" name="Genome Biol. Evol.">
        <title>Phylogenomic analyses indicate that early fungi evolved digesting cell walls of algal ancestors of land plants.</title>
        <authorList>
            <person name="Chang Y."/>
            <person name="Wang S."/>
            <person name="Sekimoto S."/>
            <person name="Aerts A.L."/>
            <person name="Choi C."/>
            <person name="Clum A."/>
            <person name="LaButti K.M."/>
            <person name="Lindquist E.A."/>
            <person name="Yee Ngan C."/>
            <person name="Ohm R.A."/>
            <person name="Salamov A.A."/>
            <person name="Grigoriev I.V."/>
            <person name="Spatafora J.W."/>
            <person name="Berbee M.L."/>
        </authorList>
    </citation>
    <scope>NUCLEOTIDE SEQUENCE [LARGE SCALE GENOMIC DNA]</scope>
    <source>
        <strain evidence="12 13">JEL478</strain>
    </source>
</reference>
<keyword evidence="7 10" id="KW-0472">Membrane</keyword>
<evidence type="ECO:0000313" key="12">
    <source>
        <dbReference type="EMBL" id="KXS09668.1"/>
    </source>
</evidence>
<dbReference type="InterPro" id="IPR013083">
    <property type="entry name" value="Znf_RING/FYVE/PHD"/>
</dbReference>
<evidence type="ECO:0000256" key="1">
    <source>
        <dbReference type="ARBA" id="ARBA00004370"/>
    </source>
</evidence>
<dbReference type="AlphaFoldDB" id="A0A138ZZ27"/>
<evidence type="ECO:0000256" key="5">
    <source>
        <dbReference type="ARBA" id="ARBA00022833"/>
    </source>
</evidence>
<dbReference type="Proteomes" id="UP000070544">
    <property type="component" value="Unassembled WGS sequence"/>
</dbReference>
<gene>
    <name evidence="12" type="ORF">M427DRAFT_75189</name>
</gene>
<dbReference type="SMART" id="SM00184">
    <property type="entry name" value="RING"/>
    <property type="match status" value="1"/>
</dbReference>
<dbReference type="PANTHER" id="PTHR46539">
    <property type="entry name" value="E3 UBIQUITIN-PROTEIN LIGASE ATL42"/>
    <property type="match status" value="1"/>
</dbReference>
<dbReference type="EMBL" id="KQ965855">
    <property type="protein sequence ID" value="KXS09668.1"/>
    <property type="molecule type" value="Genomic_DNA"/>
</dbReference>
<keyword evidence="5" id="KW-0862">Zinc</keyword>
<evidence type="ECO:0000256" key="2">
    <source>
        <dbReference type="ARBA" id="ARBA00022692"/>
    </source>
</evidence>
<dbReference type="GO" id="GO:0008270">
    <property type="term" value="F:zinc ion binding"/>
    <property type="evidence" value="ECO:0007669"/>
    <property type="project" value="UniProtKB-KW"/>
</dbReference>
<dbReference type="OrthoDB" id="8062037at2759"/>
<keyword evidence="2 10" id="KW-0812">Transmembrane</keyword>
<feature type="region of interest" description="Disordered" evidence="9">
    <location>
        <begin position="1"/>
        <end position="30"/>
    </location>
</feature>
<feature type="compositionally biased region" description="Basic and acidic residues" evidence="9">
    <location>
        <begin position="228"/>
        <end position="239"/>
    </location>
</feature>
<evidence type="ECO:0000313" key="13">
    <source>
        <dbReference type="Proteomes" id="UP000070544"/>
    </source>
</evidence>
<evidence type="ECO:0000256" key="9">
    <source>
        <dbReference type="SAM" id="MobiDB-lite"/>
    </source>
</evidence>
<feature type="domain" description="RING-type" evidence="11">
    <location>
        <begin position="170"/>
        <end position="213"/>
    </location>
</feature>
<dbReference type="STRING" id="1344416.A0A138ZZ27"/>
<accession>A0A138ZZ27</accession>
<keyword evidence="4 8" id="KW-0863">Zinc-finger</keyword>
<dbReference type="Gene3D" id="3.30.40.10">
    <property type="entry name" value="Zinc/RING finger domain, C3HC4 (zinc finger)"/>
    <property type="match status" value="1"/>
</dbReference>
<dbReference type="SUPFAM" id="SSF57850">
    <property type="entry name" value="RING/U-box"/>
    <property type="match status" value="1"/>
</dbReference>
<dbReference type="PROSITE" id="PS50089">
    <property type="entry name" value="ZF_RING_2"/>
    <property type="match status" value="1"/>
</dbReference>
<feature type="transmembrane region" description="Helical" evidence="10">
    <location>
        <begin position="58"/>
        <end position="80"/>
    </location>
</feature>
<feature type="region of interest" description="Disordered" evidence="9">
    <location>
        <begin position="293"/>
        <end position="325"/>
    </location>
</feature>
<evidence type="ECO:0000256" key="3">
    <source>
        <dbReference type="ARBA" id="ARBA00022723"/>
    </source>
</evidence>
<dbReference type="GO" id="GO:0016020">
    <property type="term" value="C:membrane"/>
    <property type="evidence" value="ECO:0007669"/>
    <property type="project" value="UniProtKB-SubCell"/>
</dbReference>
<protein>
    <recommendedName>
        <fullName evidence="11">RING-type domain-containing protein</fullName>
    </recommendedName>
</protein>
<keyword evidence="13" id="KW-1185">Reference proteome</keyword>
<evidence type="ECO:0000256" key="7">
    <source>
        <dbReference type="ARBA" id="ARBA00023136"/>
    </source>
</evidence>
<evidence type="ECO:0000256" key="10">
    <source>
        <dbReference type="SAM" id="Phobius"/>
    </source>
</evidence>
<name>A0A138ZZ27_GONPJ</name>
<dbReference type="Pfam" id="PF13639">
    <property type="entry name" value="zf-RING_2"/>
    <property type="match status" value="1"/>
</dbReference>
<dbReference type="InterPro" id="IPR001841">
    <property type="entry name" value="Znf_RING"/>
</dbReference>
<dbReference type="PANTHER" id="PTHR46539:SF1">
    <property type="entry name" value="E3 UBIQUITIN-PROTEIN LIGASE ATL42"/>
    <property type="match status" value="1"/>
</dbReference>
<keyword evidence="3" id="KW-0479">Metal-binding</keyword>
<evidence type="ECO:0000259" key="11">
    <source>
        <dbReference type="PROSITE" id="PS50089"/>
    </source>
</evidence>
<evidence type="ECO:0000256" key="4">
    <source>
        <dbReference type="ARBA" id="ARBA00022771"/>
    </source>
</evidence>
<sequence length="325" mass="34438">MASTVTTTSTFPPSSFASPMATTSGSRASIWGANGTASTGRLRPADLDPDDDGSGAQALHMSIIASIVILCIVVAGVLAVKKCLLEHARFARLRLQNPQLYHSLLLNDGTLRAREGRRTLDPEKLQNLAVHRVPSKPDGRTATNRPVLARNTSHTSILSIITSLTSPQSCSVCLDPIYIPGVVLRKLPCGHSFHAVCVDEWLVLWSGVCPMCRMDLTGLEEAALPAEEQRNAVDEETSRVEVPSPTIPPASMSLPSNRILSTVRAQNLSPPPPTLPTEGTSTRNHIAIEMAPAVLESTPAGDSAPLNSIESPPDSDGGQGKIGVN</sequence>
<evidence type="ECO:0000256" key="8">
    <source>
        <dbReference type="PROSITE-ProRule" id="PRU00175"/>
    </source>
</evidence>
<proteinExistence type="predicted"/>
<keyword evidence="6 10" id="KW-1133">Transmembrane helix</keyword>